<dbReference type="InterPro" id="IPR036457">
    <property type="entry name" value="PPM-type-like_dom_sf"/>
</dbReference>
<dbReference type="InterPro" id="IPR001932">
    <property type="entry name" value="PPM-type_phosphatase-like_dom"/>
</dbReference>
<keyword evidence="3" id="KW-1185">Reference proteome</keyword>
<dbReference type="NCBIfam" id="NF033484">
    <property type="entry name" value="Stp1_PP2C_phos"/>
    <property type="match status" value="1"/>
</dbReference>
<dbReference type="Gene3D" id="3.60.40.10">
    <property type="entry name" value="PPM-type phosphatase domain"/>
    <property type="match status" value="1"/>
</dbReference>
<dbReference type="SMART" id="SM00332">
    <property type="entry name" value="PP2Cc"/>
    <property type="match status" value="1"/>
</dbReference>
<dbReference type="AlphaFoldDB" id="A0A1W1VKF2"/>
<dbReference type="EMBL" id="FWWT01000022">
    <property type="protein sequence ID" value="SMB93424.1"/>
    <property type="molecule type" value="Genomic_DNA"/>
</dbReference>
<feature type="domain" description="PPM-type phosphatase" evidence="1">
    <location>
        <begin position="1"/>
        <end position="230"/>
    </location>
</feature>
<protein>
    <submittedName>
        <fullName evidence="2">Protein phosphatase</fullName>
    </submittedName>
</protein>
<dbReference type="PROSITE" id="PS51746">
    <property type="entry name" value="PPM_2"/>
    <property type="match status" value="1"/>
</dbReference>
<name>A0A1W1VKF2_DESTI</name>
<sequence length="232" mass="25998">MTNIGLVRKVNEDSYLVDEVRNLFVVADGMGGHKGGELASTIAIKTIDDFCIIDKNLENFNELLRKTIEKANSLIYNKAHTDEGFVGMGTTITAIIMHKDRLHIANIGDSRAYLITKDKICLLTQDHSLVRELMNTGEITEEEANNHPNKNILTRALGIEQDVKVDLFEREIKPGECILLCTDGLTNQVKDEEIFNIITNNKLEEAVNNLMDLALKRGGKDNITLVLVNYNE</sequence>
<dbReference type="STRING" id="656914.SAMN00017405_0033"/>
<dbReference type="Pfam" id="PF13672">
    <property type="entry name" value="PP2C_2"/>
    <property type="match status" value="1"/>
</dbReference>
<dbReference type="PANTHER" id="PTHR47992">
    <property type="entry name" value="PROTEIN PHOSPHATASE"/>
    <property type="match status" value="1"/>
</dbReference>
<dbReference type="CDD" id="cd00143">
    <property type="entry name" value="PP2Cc"/>
    <property type="match status" value="1"/>
</dbReference>
<evidence type="ECO:0000313" key="2">
    <source>
        <dbReference type="EMBL" id="SMB93424.1"/>
    </source>
</evidence>
<reference evidence="2 3" key="1">
    <citation type="submission" date="2017-04" db="EMBL/GenBank/DDBJ databases">
        <authorList>
            <person name="Afonso C.L."/>
            <person name="Miller P.J."/>
            <person name="Scott M.A."/>
            <person name="Spackman E."/>
            <person name="Goraichik I."/>
            <person name="Dimitrov K.M."/>
            <person name="Suarez D.L."/>
            <person name="Swayne D.E."/>
        </authorList>
    </citation>
    <scope>NUCLEOTIDE SEQUENCE [LARGE SCALE GENOMIC DNA]</scope>
    <source>
        <strain evidence="2 3">DSM 11270</strain>
    </source>
</reference>
<dbReference type="SUPFAM" id="SSF81606">
    <property type="entry name" value="PP2C-like"/>
    <property type="match status" value="1"/>
</dbReference>
<dbReference type="SMART" id="SM00331">
    <property type="entry name" value="PP2C_SIG"/>
    <property type="match status" value="1"/>
</dbReference>
<dbReference type="InterPro" id="IPR015655">
    <property type="entry name" value="PP2C"/>
</dbReference>
<gene>
    <name evidence="2" type="ORF">SAMN00017405_0033</name>
</gene>
<evidence type="ECO:0000313" key="3">
    <source>
        <dbReference type="Proteomes" id="UP000192731"/>
    </source>
</evidence>
<evidence type="ECO:0000259" key="1">
    <source>
        <dbReference type="PROSITE" id="PS51746"/>
    </source>
</evidence>
<dbReference type="GO" id="GO:0004722">
    <property type="term" value="F:protein serine/threonine phosphatase activity"/>
    <property type="evidence" value="ECO:0007669"/>
    <property type="project" value="InterPro"/>
</dbReference>
<accession>A0A1W1VKF2</accession>
<organism evidence="2 3">
    <name type="scientific">Desulfonispora thiosulfatigenes DSM 11270</name>
    <dbReference type="NCBI Taxonomy" id="656914"/>
    <lineage>
        <taxon>Bacteria</taxon>
        <taxon>Bacillati</taxon>
        <taxon>Bacillota</taxon>
        <taxon>Clostridia</taxon>
        <taxon>Eubacteriales</taxon>
        <taxon>Peptococcaceae</taxon>
        <taxon>Desulfonispora</taxon>
    </lineage>
</organism>
<proteinExistence type="predicted"/>
<dbReference type="Proteomes" id="UP000192731">
    <property type="component" value="Unassembled WGS sequence"/>
</dbReference>